<gene>
    <name evidence="16" type="ORF">DL89DRAFT_289570</name>
</gene>
<feature type="domain" description="Glutamyl/glutaminyl-tRNA synthetase class Ib anti-codon binding" evidence="13">
    <location>
        <begin position="502"/>
        <end position="602"/>
    </location>
</feature>
<accession>A0A1Y1WKN2</accession>
<dbReference type="EC" id="6.1.1.18" evidence="2"/>
<dbReference type="EMBL" id="MCFD01000001">
    <property type="protein sequence ID" value="ORX73878.1"/>
    <property type="molecule type" value="Genomic_DNA"/>
</dbReference>
<dbReference type="NCBIfam" id="TIGR00440">
    <property type="entry name" value="glnS"/>
    <property type="match status" value="1"/>
</dbReference>
<evidence type="ECO:0000313" key="17">
    <source>
        <dbReference type="Proteomes" id="UP000193922"/>
    </source>
</evidence>
<keyword evidence="4 10" id="KW-0547">Nucleotide-binding</keyword>
<evidence type="ECO:0000256" key="4">
    <source>
        <dbReference type="ARBA" id="ARBA00022741"/>
    </source>
</evidence>
<feature type="region of interest" description="Disordered" evidence="11">
    <location>
        <begin position="183"/>
        <end position="212"/>
    </location>
</feature>
<dbReference type="InterPro" id="IPR014729">
    <property type="entry name" value="Rossmann-like_a/b/a_fold"/>
</dbReference>
<dbReference type="FunFam" id="1.10.10.2420:FF:000001">
    <property type="entry name" value="Glutamine--tRNA ligase cytoplasmic"/>
    <property type="match status" value="1"/>
</dbReference>
<evidence type="ECO:0000259" key="14">
    <source>
        <dbReference type="Pfam" id="PF04557"/>
    </source>
</evidence>
<dbReference type="Gene3D" id="2.40.240.10">
    <property type="entry name" value="Ribosomal Protein L25, Chain P"/>
    <property type="match status" value="2"/>
</dbReference>
<dbReference type="GeneID" id="63806616"/>
<dbReference type="InterPro" id="IPR007638">
    <property type="entry name" value="Gln-tRNA-synth_Ib_RNA-bd_2"/>
</dbReference>
<evidence type="ECO:0000259" key="12">
    <source>
        <dbReference type="Pfam" id="PF00749"/>
    </source>
</evidence>
<dbReference type="InterPro" id="IPR050132">
    <property type="entry name" value="Gln/Glu-tRNA_Ligase"/>
</dbReference>
<dbReference type="InterPro" id="IPR004514">
    <property type="entry name" value="Gln-tRNA-synth"/>
</dbReference>
<feature type="domain" description="Glutamyl/glutaminyl-tRNA synthetase class Ib catalytic" evidence="12">
    <location>
        <begin position="371"/>
        <end position="483"/>
    </location>
</feature>
<evidence type="ECO:0000256" key="6">
    <source>
        <dbReference type="ARBA" id="ARBA00022917"/>
    </source>
</evidence>
<reference evidence="16 17" key="1">
    <citation type="submission" date="2016-07" db="EMBL/GenBank/DDBJ databases">
        <title>Pervasive Adenine N6-methylation of Active Genes in Fungi.</title>
        <authorList>
            <consortium name="DOE Joint Genome Institute"/>
            <person name="Mondo S.J."/>
            <person name="Dannebaum R.O."/>
            <person name="Kuo R.C."/>
            <person name="Labutti K."/>
            <person name="Haridas S."/>
            <person name="Kuo A."/>
            <person name="Salamov A."/>
            <person name="Ahrendt S.R."/>
            <person name="Lipzen A."/>
            <person name="Sullivan W."/>
            <person name="Andreopoulos W.B."/>
            <person name="Clum A."/>
            <person name="Lindquist E."/>
            <person name="Daum C."/>
            <person name="Ramamoorthy G.K."/>
            <person name="Gryganskyi A."/>
            <person name="Culley D."/>
            <person name="Magnuson J.K."/>
            <person name="James T.Y."/>
            <person name="O'Malley M.A."/>
            <person name="Stajich J.E."/>
            <person name="Spatafora J.W."/>
            <person name="Visel A."/>
            <person name="Grigoriev I.V."/>
        </authorList>
    </citation>
    <scope>NUCLEOTIDE SEQUENCE [LARGE SCALE GENOMIC DNA]</scope>
    <source>
        <strain evidence="16 17">ATCC 12442</strain>
    </source>
</reference>
<proteinExistence type="inferred from homology"/>
<dbReference type="PANTHER" id="PTHR43097">
    <property type="entry name" value="GLUTAMINE-TRNA LIGASE"/>
    <property type="match status" value="1"/>
</dbReference>
<dbReference type="Gene3D" id="1.10.8.1290">
    <property type="entry name" value="Glutaminyl-tRNA synthetase, non-specific RNA binding region part 1, domain 1"/>
    <property type="match status" value="2"/>
</dbReference>
<evidence type="ECO:0000256" key="1">
    <source>
        <dbReference type="ARBA" id="ARBA00005594"/>
    </source>
</evidence>
<dbReference type="GO" id="GO:0004819">
    <property type="term" value="F:glutamine-tRNA ligase activity"/>
    <property type="evidence" value="ECO:0007669"/>
    <property type="project" value="UniProtKB-EC"/>
</dbReference>
<dbReference type="InterPro" id="IPR020056">
    <property type="entry name" value="Rbsml_bL25/Gln-tRNA_synth_N"/>
</dbReference>
<dbReference type="Proteomes" id="UP000193922">
    <property type="component" value="Unassembled WGS sequence"/>
</dbReference>
<keyword evidence="6 10" id="KW-0648">Protein biosynthesis</keyword>
<dbReference type="GO" id="GO:0006425">
    <property type="term" value="P:glutaminyl-tRNA aminoacylation"/>
    <property type="evidence" value="ECO:0007669"/>
    <property type="project" value="InterPro"/>
</dbReference>
<dbReference type="Gene3D" id="3.40.50.620">
    <property type="entry name" value="HUPs"/>
    <property type="match status" value="1"/>
</dbReference>
<evidence type="ECO:0000256" key="11">
    <source>
        <dbReference type="SAM" id="MobiDB-lite"/>
    </source>
</evidence>
<dbReference type="GO" id="GO:0005829">
    <property type="term" value="C:cytosol"/>
    <property type="evidence" value="ECO:0007669"/>
    <property type="project" value="TreeGrafter"/>
</dbReference>
<keyword evidence="17" id="KW-1185">Reference proteome</keyword>
<evidence type="ECO:0000313" key="16">
    <source>
        <dbReference type="EMBL" id="ORX73878.1"/>
    </source>
</evidence>
<evidence type="ECO:0000256" key="8">
    <source>
        <dbReference type="ARBA" id="ARBA00030466"/>
    </source>
</evidence>
<sequence length="737" mass="81789">MASVEDLTTKFASLGLTGDKAKEAAGNKKLAPTLNTIVDATGQSSFEKVDGHAAVQPGHDGYQRRRRRMWSTSPGLSPLAGLASSEQVSAATKFCAKNDPAANEQAFDEACGVGVEVSDAAIAQHVTAVIDSMKAMLVEQRYRALGRALGAVKKTSELRWANSGKVKDEFDAQVLALLGPKDERDDPAKLKKAAKAAKPAKNAAQQESKGWEPATLESISTSRCGLRIWRRPGGKVVTRFPPEPNGYLHIGHAKAINVNFGYAKNARRRAEEEEYVRSILDMVLYSSDYFQQLYELAVKLIEAGHAYVCHCSGEEIHQQRGGEAMGPRFACPHRERPVAESLAEFQKMKDGRYAANEAILRMKMDLEDGNPQMWDLWCIYPTYDFTHCLCDSFENITHSLCTREFTNSRQSYYWLCDAVEVYKPVQWEYGRLNITNTVLSKRKLLKLRDDGHVTALDDPRLYTLPALRRRGVPPQAINAFANTTIDVVRLENHIRDALNELAPRVMAAISPVKVVIENLPADHLEMIDVLYKPRDESFGTHKVPFTRTLYIDASDFRETDSADYYRLAPNKTVGLQNVAGPITCTDVRKNADGSISEIVCRLEDAATAAKPKTYIQWVAESPEHGSPVRLDEVRVYDALFKHANPYDKNEVPGGWLSDVNDKSLVVAKGAVAEVGLWDLIKRHAATAAGKKELAEHHVENIRFHCPTAAIEGDDIKGTKLIMNRIVTLKEDAKKGSN</sequence>
<dbReference type="SUPFAM" id="SSF50715">
    <property type="entry name" value="Ribosomal protein L25-like"/>
    <property type="match status" value="1"/>
</dbReference>
<organism evidence="16 17">
    <name type="scientific">Linderina pennispora</name>
    <dbReference type="NCBI Taxonomy" id="61395"/>
    <lineage>
        <taxon>Eukaryota</taxon>
        <taxon>Fungi</taxon>
        <taxon>Fungi incertae sedis</taxon>
        <taxon>Zoopagomycota</taxon>
        <taxon>Kickxellomycotina</taxon>
        <taxon>Kickxellomycetes</taxon>
        <taxon>Kickxellales</taxon>
        <taxon>Kickxellaceae</taxon>
        <taxon>Linderina</taxon>
    </lineage>
</organism>
<evidence type="ECO:0000256" key="9">
    <source>
        <dbReference type="ARBA" id="ARBA00048270"/>
    </source>
</evidence>
<evidence type="ECO:0000256" key="2">
    <source>
        <dbReference type="ARBA" id="ARBA00012836"/>
    </source>
</evidence>
<evidence type="ECO:0000259" key="13">
    <source>
        <dbReference type="Pfam" id="PF03950"/>
    </source>
</evidence>
<feature type="domain" description="Glutaminyl-tRNA synthetase class Ib non-specific RNA-binding" evidence="15">
    <location>
        <begin position="82"/>
        <end position="162"/>
    </location>
</feature>
<dbReference type="InterPro" id="IPR042558">
    <property type="entry name" value="Gln-tRNA-synth_Ib_RNA-bd_N_1"/>
</dbReference>
<evidence type="ECO:0000256" key="5">
    <source>
        <dbReference type="ARBA" id="ARBA00022840"/>
    </source>
</evidence>
<feature type="domain" description="Glutaminyl-tRNA synthetase class Ib non-specific RNA-binding" evidence="14">
    <location>
        <begin position="166"/>
        <end position="209"/>
    </location>
</feature>
<dbReference type="InterPro" id="IPR042559">
    <property type="entry name" value="Gln-tRNA-synth_Ib_RNA-bd_N_2"/>
</dbReference>
<dbReference type="Pfam" id="PF04557">
    <property type="entry name" value="tRNA_synt_1c_R2"/>
    <property type="match status" value="1"/>
</dbReference>
<keyword evidence="7 10" id="KW-0030">Aminoacyl-tRNA synthetase</keyword>
<evidence type="ECO:0000256" key="3">
    <source>
        <dbReference type="ARBA" id="ARBA00022598"/>
    </source>
</evidence>
<dbReference type="InterPro" id="IPR020059">
    <property type="entry name" value="Glu/Gln-tRNA-synth_Ib_codon-bd"/>
</dbReference>
<dbReference type="RefSeq" id="XP_040747089.1">
    <property type="nucleotide sequence ID" value="XM_040889968.1"/>
</dbReference>
<dbReference type="Gene3D" id="1.10.10.2420">
    <property type="match status" value="1"/>
</dbReference>
<keyword evidence="3 10" id="KW-0436">Ligase</keyword>
<evidence type="ECO:0000259" key="15">
    <source>
        <dbReference type="Pfam" id="PF04558"/>
    </source>
</evidence>
<comment type="caution">
    <text evidence="16">The sequence shown here is derived from an EMBL/GenBank/DDBJ whole genome shotgun (WGS) entry which is preliminary data.</text>
</comment>
<dbReference type="AlphaFoldDB" id="A0A1Y1WKN2"/>
<dbReference type="PROSITE" id="PS00178">
    <property type="entry name" value="AA_TRNA_LIGASE_I"/>
    <property type="match status" value="1"/>
</dbReference>
<dbReference type="GO" id="GO:0005524">
    <property type="term" value="F:ATP binding"/>
    <property type="evidence" value="ECO:0007669"/>
    <property type="project" value="UniProtKB-KW"/>
</dbReference>
<protein>
    <recommendedName>
        <fullName evidence="2">glutamine--tRNA ligase</fullName>
        <ecNumber evidence="2">6.1.1.18</ecNumber>
    </recommendedName>
    <alternativeName>
        <fullName evidence="8">Glutaminyl-tRNA synthetase</fullName>
    </alternativeName>
</protein>
<dbReference type="Pfam" id="PF03950">
    <property type="entry name" value="tRNA-synt_1c_C"/>
    <property type="match status" value="1"/>
</dbReference>
<evidence type="ECO:0000256" key="10">
    <source>
        <dbReference type="RuleBase" id="RU363037"/>
    </source>
</evidence>
<dbReference type="InterPro" id="IPR001412">
    <property type="entry name" value="aa-tRNA-synth_I_CS"/>
</dbReference>
<dbReference type="SUPFAM" id="SSF52374">
    <property type="entry name" value="Nucleotidylyl transferase"/>
    <property type="match status" value="1"/>
</dbReference>
<comment type="catalytic activity">
    <reaction evidence="9">
        <text>tRNA(Gln) + L-glutamine + ATP = L-glutaminyl-tRNA(Gln) + AMP + diphosphate</text>
        <dbReference type="Rhea" id="RHEA:20121"/>
        <dbReference type="Rhea" id="RHEA-COMP:9662"/>
        <dbReference type="Rhea" id="RHEA-COMP:9681"/>
        <dbReference type="ChEBI" id="CHEBI:30616"/>
        <dbReference type="ChEBI" id="CHEBI:33019"/>
        <dbReference type="ChEBI" id="CHEBI:58359"/>
        <dbReference type="ChEBI" id="CHEBI:78442"/>
        <dbReference type="ChEBI" id="CHEBI:78521"/>
        <dbReference type="ChEBI" id="CHEBI:456215"/>
        <dbReference type="EC" id="6.1.1.18"/>
    </reaction>
</comment>
<dbReference type="PANTHER" id="PTHR43097:SF4">
    <property type="entry name" value="GLUTAMINE--TRNA LIGASE"/>
    <property type="match status" value="1"/>
</dbReference>
<dbReference type="InterPro" id="IPR007639">
    <property type="entry name" value="Gln-tRNA-synth_Ib_RNA-bd_N"/>
</dbReference>
<evidence type="ECO:0000256" key="7">
    <source>
        <dbReference type="ARBA" id="ARBA00023146"/>
    </source>
</evidence>
<dbReference type="FunFam" id="2.40.240.10:FF:000007">
    <property type="entry name" value="Glutamine--tRNA ligase"/>
    <property type="match status" value="1"/>
</dbReference>
<dbReference type="STRING" id="61395.A0A1Y1WKN2"/>
<comment type="similarity">
    <text evidence="1 10">Belongs to the class-I aminoacyl-tRNA synthetase family.</text>
</comment>
<dbReference type="Pfam" id="PF04558">
    <property type="entry name" value="tRNA_synt_1c_R1"/>
    <property type="match status" value="1"/>
</dbReference>
<dbReference type="OrthoDB" id="10250478at2759"/>
<keyword evidence="5 10" id="KW-0067">ATP-binding</keyword>
<dbReference type="InterPro" id="IPR020058">
    <property type="entry name" value="Glu/Gln-tRNA-synth_Ib_cat-dom"/>
</dbReference>
<dbReference type="InterPro" id="IPR011035">
    <property type="entry name" value="Ribosomal_bL25/Gln-tRNA_synth"/>
</dbReference>
<name>A0A1Y1WKN2_9FUNG</name>
<dbReference type="Pfam" id="PF00749">
    <property type="entry name" value="tRNA-synt_1c"/>
    <property type="match status" value="1"/>
</dbReference>